<evidence type="ECO:0000259" key="13">
    <source>
        <dbReference type="Pfam" id="PF13613"/>
    </source>
</evidence>
<dbReference type="GO" id="GO:0046872">
    <property type="term" value="F:metal ion binding"/>
    <property type="evidence" value="ECO:0007669"/>
    <property type="project" value="UniProtKB-KW"/>
</dbReference>
<keyword evidence="4" id="KW-0479">Metal-binding</keyword>
<evidence type="ECO:0000313" key="17">
    <source>
        <dbReference type="Proteomes" id="UP000225706"/>
    </source>
</evidence>
<evidence type="ECO:0000259" key="14">
    <source>
        <dbReference type="Pfam" id="PF24597"/>
    </source>
</evidence>
<feature type="coiled-coil region" evidence="9">
    <location>
        <begin position="1458"/>
        <end position="1485"/>
    </location>
</feature>
<evidence type="ECO:0000256" key="1">
    <source>
        <dbReference type="ARBA" id="ARBA00001968"/>
    </source>
</evidence>
<evidence type="ECO:0000259" key="12">
    <source>
        <dbReference type="Pfam" id="PF13359"/>
    </source>
</evidence>
<evidence type="ECO:0000256" key="8">
    <source>
        <dbReference type="ARBA" id="ARBA00046326"/>
    </source>
</evidence>
<dbReference type="GO" id="GO:0005829">
    <property type="term" value="C:cytosol"/>
    <property type="evidence" value="ECO:0007669"/>
    <property type="project" value="GOC"/>
</dbReference>
<comment type="similarity">
    <text evidence="8">Belongs to the DOP1 family.</text>
</comment>
<feature type="domain" description="DDE Tnp4" evidence="12">
    <location>
        <begin position="1633"/>
        <end position="1792"/>
    </location>
</feature>
<feature type="compositionally biased region" description="Basic and acidic residues" evidence="10">
    <location>
        <begin position="613"/>
        <end position="640"/>
    </location>
</feature>
<dbReference type="Pfam" id="PF13613">
    <property type="entry name" value="HTH_Tnp_4"/>
    <property type="match status" value="1"/>
</dbReference>
<dbReference type="GO" id="GO:0015031">
    <property type="term" value="P:protein transport"/>
    <property type="evidence" value="ECO:0007669"/>
    <property type="project" value="UniProtKB-KW"/>
</dbReference>
<evidence type="ECO:0000259" key="15">
    <source>
        <dbReference type="Pfam" id="PF24601"/>
    </source>
</evidence>
<feature type="compositionally biased region" description="Basic and acidic residues" evidence="10">
    <location>
        <begin position="1086"/>
        <end position="1097"/>
    </location>
</feature>
<dbReference type="InterPro" id="IPR056459">
    <property type="entry name" value="TPR_DOP1"/>
</dbReference>
<dbReference type="GO" id="GO:0006895">
    <property type="term" value="P:Golgi to endosome transport"/>
    <property type="evidence" value="ECO:0007669"/>
    <property type="project" value="InterPro"/>
</dbReference>
<feature type="domain" description="DOP1-like TPR" evidence="15">
    <location>
        <begin position="1112"/>
        <end position="1375"/>
    </location>
</feature>
<evidence type="ECO:0000256" key="7">
    <source>
        <dbReference type="ARBA" id="ARBA00023136"/>
    </source>
</evidence>
<evidence type="ECO:0000256" key="10">
    <source>
        <dbReference type="SAM" id="MobiDB-lite"/>
    </source>
</evidence>
<dbReference type="PANTHER" id="PTHR14042">
    <property type="entry name" value="DOPEY-RELATED"/>
    <property type="match status" value="1"/>
</dbReference>
<dbReference type="PANTHER" id="PTHR14042:SF24">
    <property type="entry name" value="PROTEIN DOPEY-1 HOMOLOG"/>
    <property type="match status" value="1"/>
</dbReference>
<dbReference type="OrthoDB" id="5974555at2759"/>
<dbReference type="GO" id="GO:0005768">
    <property type="term" value="C:endosome"/>
    <property type="evidence" value="ECO:0007669"/>
    <property type="project" value="TreeGrafter"/>
</dbReference>
<feature type="compositionally biased region" description="Acidic residues" evidence="10">
    <location>
        <begin position="1071"/>
        <end position="1085"/>
    </location>
</feature>
<keyword evidence="6" id="KW-0333">Golgi apparatus</keyword>
<keyword evidence="5" id="KW-0653">Protein transport</keyword>
<dbReference type="EMBL" id="LSMT01000006">
    <property type="protein sequence ID" value="PFX34138.1"/>
    <property type="molecule type" value="Genomic_DNA"/>
</dbReference>
<comment type="cofactor">
    <cofactor evidence="1">
        <name>a divalent metal cation</name>
        <dbReference type="ChEBI" id="CHEBI:60240"/>
    </cofactor>
</comment>
<dbReference type="Proteomes" id="UP000225706">
    <property type="component" value="Unassembled WGS sequence"/>
</dbReference>
<keyword evidence="7" id="KW-0472">Membrane</keyword>
<protein>
    <submittedName>
        <fullName evidence="16">Protein dopey-1</fullName>
    </submittedName>
</protein>
<feature type="domain" description="DOP1-like middle TPR" evidence="14">
    <location>
        <begin position="346"/>
        <end position="607"/>
    </location>
</feature>
<dbReference type="InterPro" id="IPR027805">
    <property type="entry name" value="Transposase_HTH_dom"/>
</dbReference>
<evidence type="ECO:0000313" key="16">
    <source>
        <dbReference type="EMBL" id="PFX34138.1"/>
    </source>
</evidence>
<name>A0A2B4T016_STYPI</name>
<feature type="compositionally biased region" description="Basic and acidic residues" evidence="10">
    <location>
        <begin position="735"/>
        <end position="755"/>
    </location>
</feature>
<accession>A0A2B4T016</accession>
<dbReference type="Pfam" id="PF24601">
    <property type="entry name" value="TPR_DOP1"/>
    <property type="match status" value="1"/>
</dbReference>
<evidence type="ECO:0000259" key="11">
    <source>
        <dbReference type="Pfam" id="PF04118"/>
    </source>
</evidence>
<evidence type="ECO:0000256" key="5">
    <source>
        <dbReference type="ARBA" id="ARBA00022927"/>
    </source>
</evidence>
<evidence type="ECO:0000256" key="2">
    <source>
        <dbReference type="ARBA" id="ARBA00004395"/>
    </source>
</evidence>
<sequence>MNTEELELLSDSKYRQFINAIEKALRSFEYSSEWADLISALGKLNKVLQNHTKFKVLPRKLTIGKRLAQCMHPTLPSGVHLKALETYELIFKRIGHKGLAQDLFIYSAGLFPLLGNAAMSTRPVLMNMYENYFLSLGKALLPGLSGLLLGLLPGIEEGSEYTDRTISLLGSFSENTEKNIFYTTLWGCVYSSAISPKLIDKQSFSTNKLSEIKTCSSTVCLNCDRFRLNNKLRDSFKNTNPLNDSLSLQVLAVSAALRDNSLLVQRNMLDFLLLFLPVDTTYLSSNEKVTLVASGLEVLLRRDMSLKRRLYTWLLGTNAAKTESVSRTDSVCSNDADPEDPEVTFFSMHSRPLVIEAVRKIFQTQTSIDKEATNGAKKLQRLQLLKPFRLLISLLDKPEIGGSILEDILLDVFRALYSQCKVLKENGAAFEETDRKDSFDNAAVESGASRTDSAKTKLIDDLIKTANLLFNAFEPYFMWEYIAKLLSDCDKLSSEGRALNEGDGQDCNGKAGEFVAKVSVTSCSEVFRLTDFILDVVTLEADVEIQTEHWPELLRRITMEMTKRCNTMALGDVKEGISLCSRLLSKVMPSMKTVEKDRTESELSAVDSKNRKRELQSSSEHDLNEWGIIELKRTEEKPSRSDMPSETSLEGSPDGVVKETTESEVFEEEGNKIESLVAAGEKEMVAMAEQYDGEADLANVEDADTQDELDEWSDFQEGESSSELNATNPESNEEDSSREQKPVDRSEERKLSKDPKRVFQPSLIQACVKYFQNFYAKFCVQRVLKHVSSFCTSDETAGGVMNKECYTALRASGIVSDAMWKQMEEGETSVGDKFVRDTCKPQTTPKGRRSITAPTSLVSTFRSVQSFKSCAEAFAAACKVLLELSCFPVWAGKDSSSEKSATDGNEESNLPEWLQSLIMCCFEVSEFDIQSSAVGTLLDLINLTLSVNAGHAHGLKPSAPVVVVPMISRQALGVIEKSDLYKVIAESLWDQLKEDTTQFHQRIVELYLQLHNLTASPSLCANVIGNSLIDISKNNREKQKPKLTSANTRELDESKTTSPSGPSEAEHSTDTDGDGADADDENEENDPTKDKLKDTEPMKAPQSPPPRRSHVHPLDQHKLLYILRYDSQLTLYAFTTLHTILMRSPHQFVCASSSTSISSSNTPHQEKIKELLIRHRRSLLGKGFYGALYESSVSNSGFGSSSGPAHSARLFGGPLSYLKPSTSKYLEVLISVSLYFIRSEYSSHLQVQPEDIDGNVQVQLASTELLLGVMWQLIEVVKESGAGVGTYISDLFSRCKVQKALLHCLLSTLYERTGVRTSSKATSPTLTSGHLHVSSEISQSQARAFQIKLIKLVEAVLILESNIHTAVAISQETAAGHGTSSKRRRLESNVEDNACLANQLPLAATDSEDLTHFDYSYADFSNVEHDHPYCLSPENDQTPKRLFEIPEPEKVKSVGCQTDISTSDFEKLEDEVKNLKKRLADKNTLKRDLFMDDVLKNDDSVKFYTGIPSLGCFNLISDLLKPQAEKLKYWDKNKGKQMKYQTAVDSKPGPKRGLTLKEELIVTLVRLRLGLMGRQLADIFSVSQSQLSRIFTTWVCFLATVLKEELVLWPSQEEVKRNLPRSFSKYPNTRVIIDCTEMYIEKPTSPYAQRATWSEYKGHNTIKALVGITPSGYFSFLSKFWTGSTSDRKITQESGLKDLLEEGDSVMADRGFNIRDILTKRKVYLNIPPFSKKGKQLSRAATKFTRQIARVRIHVERAIERLKDFKIFQGNLPLTLAPLADQMLIVCGALCNLLKPLAR</sequence>
<evidence type="ECO:0000256" key="4">
    <source>
        <dbReference type="ARBA" id="ARBA00022723"/>
    </source>
</evidence>
<evidence type="ECO:0000256" key="9">
    <source>
        <dbReference type="SAM" id="Coils"/>
    </source>
</evidence>
<feature type="domain" description="Transposase Helix-turn-helix" evidence="13">
    <location>
        <begin position="1554"/>
        <end position="1603"/>
    </location>
</feature>
<dbReference type="InterPro" id="IPR056458">
    <property type="entry name" value="TPR_DOP1_M"/>
</dbReference>
<evidence type="ECO:0000256" key="6">
    <source>
        <dbReference type="ARBA" id="ARBA00023034"/>
    </source>
</evidence>
<keyword evidence="3" id="KW-0813">Transport</keyword>
<feature type="compositionally biased region" description="Polar residues" evidence="10">
    <location>
        <begin position="718"/>
        <end position="730"/>
    </location>
</feature>
<proteinExistence type="inferred from homology"/>
<dbReference type="GO" id="GO:0000139">
    <property type="term" value="C:Golgi membrane"/>
    <property type="evidence" value="ECO:0007669"/>
    <property type="project" value="UniProtKB-SubCell"/>
</dbReference>
<dbReference type="Pfam" id="PF24597">
    <property type="entry name" value="TPR_DOP1_M"/>
    <property type="match status" value="1"/>
</dbReference>
<reference evidence="17" key="1">
    <citation type="journal article" date="2017" name="bioRxiv">
        <title>Comparative analysis of the genomes of Stylophora pistillata and Acropora digitifera provides evidence for extensive differences between species of corals.</title>
        <authorList>
            <person name="Voolstra C.R."/>
            <person name="Li Y."/>
            <person name="Liew Y.J."/>
            <person name="Baumgarten S."/>
            <person name="Zoccola D."/>
            <person name="Flot J.-F."/>
            <person name="Tambutte S."/>
            <person name="Allemand D."/>
            <person name="Aranda M."/>
        </authorList>
    </citation>
    <scope>NUCLEOTIDE SEQUENCE [LARGE SCALE GENOMIC DNA]</scope>
</reference>
<dbReference type="InterPro" id="IPR040314">
    <property type="entry name" value="DOP1"/>
</dbReference>
<comment type="subcellular location">
    <subcellularLocation>
        <location evidence="2">Golgi apparatus membrane</location>
        <topology evidence="2">Peripheral membrane protein</topology>
    </subcellularLocation>
</comment>
<comment type="caution">
    <text evidence="16">The sequence shown here is derived from an EMBL/GenBank/DDBJ whole genome shotgun (WGS) entry which is preliminary data.</text>
</comment>
<evidence type="ECO:0000256" key="3">
    <source>
        <dbReference type="ARBA" id="ARBA00022448"/>
    </source>
</evidence>
<dbReference type="InterPro" id="IPR027806">
    <property type="entry name" value="HARBI1_dom"/>
</dbReference>
<dbReference type="InterPro" id="IPR007249">
    <property type="entry name" value="DOP1_N"/>
</dbReference>
<dbReference type="STRING" id="50429.A0A2B4T016"/>
<dbReference type="Pfam" id="PF13359">
    <property type="entry name" value="DDE_Tnp_4"/>
    <property type="match status" value="1"/>
</dbReference>
<dbReference type="Pfam" id="PF04118">
    <property type="entry name" value="Dopey_N"/>
    <property type="match status" value="1"/>
</dbReference>
<feature type="region of interest" description="Disordered" evidence="10">
    <location>
        <begin position="1035"/>
        <end position="1112"/>
    </location>
</feature>
<feature type="region of interest" description="Disordered" evidence="10">
    <location>
        <begin position="713"/>
        <end position="755"/>
    </location>
</feature>
<organism evidence="16 17">
    <name type="scientific">Stylophora pistillata</name>
    <name type="common">Smooth cauliflower coral</name>
    <dbReference type="NCBI Taxonomy" id="50429"/>
    <lineage>
        <taxon>Eukaryota</taxon>
        <taxon>Metazoa</taxon>
        <taxon>Cnidaria</taxon>
        <taxon>Anthozoa</taxon>
        <taxon>Hexacorallia</taxon>
        <taxon>Scleractinia</taxon>
        <taxon>Astrocoeniina</taxon>
        <taxon>Pocilloporidae</taxon>
        <taxon>Stylophora</taxon>
    </lineage>
</organism>
<feature type="region of interest" description="Disordered" evidence="10">
    <location>
        <begin position="591"/>
        <end position="671"/>
    </location>
</feature>
<dbReference type="GO" id="GO:0005802">
    <property type="term" value="C:trans-Golgi network"/>
    <property type="evidence" value="ECO:0007669"/>
    <property type="project" value="TreeGrafter"/>
</dbReference>
<keyword evidence="17" id="KW-1185">Reference proteome</keyword>
<gene>
    <name evidence="16" type="primary">Dopey1</name>
    <name evidence="16" type="ORF">AWC38_SpisGene948</name>
</gene>
<keyword evidence="9" id="KW-0175">Coiled coil</keyword>
<feature type="domain" description="DOP1 N-terminal" evidence="11">
    <location>
        <begin position="11"/>
        <end position="318"/>
    </location>
</feature>